<accession>S5M7I5</accession>
<dbReference type="EMBL" id="KF208315">
    <property type="protein sequence ID" value="AGR46182.1"/>
    <property type="molecule type" value="Genomic_DNA"/>
</dbReference>
<proteinExistence type="predicted"/>
<dbReference type="Proteomes" id="UP000015080">
    <property type="component" value="Segment"/>
</dbReference>
<evidence type="ECO:0000313" key="2">
    <source>
        <dbReference type="Proteomes" id="UP000015080"/>
    </source>
</evidence>
<evidence type="ECO:0000313" key="1">
    <source>
        <dbReference type="EMBL" id="AGR46182.1"/>
    </source>
</evidence>
<dbReference type="RefSeq" id="YP_009153834.1">
    <property type="nucleotide sequence ID" value="NC_027404.1"/>
</dbReference>
<protein>
    <submittedName>
        <fullName evidence="1">Uncharacterized protein</fullName>
    </submittedName>
</protein>
<keyword evidence="2" id="KW-1185">Reference proteome</keyword>
<sequence>MAENMNFNYYPILLEKDAKQPKWQGPQFIKGVYQLVVPKDKIYSSCFTESACSIFGNSSPYWNFDIKLDRNIDIWLKAMDIGNITFDENNYHIIGRFSKRGKELYFTPEIERKFDAKQLII</sequence>
<dbReference type="KEGG" id="vg:24677409"/>
<name>S5M7I5_9CAUD</name>
<organism evidence="1 2">
    <name type="scientific">Yersinia phage PST</name>
    <dbReference type="NCBI Taxonomy" id="1351740"/>
    <lineage>
        <taxon>Viruses</taxon>
        <taxon>Duplodnaviria</taxon>
        <taxon>Heunggongvirae</taxon>
        <taxon>Uroviricota</taxon>
        <taxon>Caudoviricetes</taxon>
        <taxon>Pantevenvirales</taxon>
        <taxon>Straboviridae</taxon>
        <taxon>Tevenvirinae</taxon>
        <taxon>Tequatrovirus</taxon>
        <taxon>Tequatrovirus pst</taxon>
    </lineage>
</organism>
<dbReference type="GeneID" id="24677409"/>
<reference evidence="1 2" key="1">
    <citation type="submission" date="2013-06" db="EMBL/GenBank/DDBJ databases">
        <title>Composite promoter-terminator motifs that mediate modular shuffling (PeSLs) are conserved among T4-like myoviruses infecting differing hosts.</title>
        <authorList>
            <person name="Comeau A.M."/>
            <person name="Arbiol C."/>
            <person name="Krisch H.M."/>
        </authorList>
    </citation>
    <scope>NUCLEOTIDE SEQUENCE [LARGE SCALE GENOMIC DNA]</scope>
</reference>